<evidence type="ECO:0000313" key="2">
    <source>
        <dbReference type="Proteomes" id="UP001283361"/>
    </source>
</evidence>
<sequence>MEYLVLEMFDCGTRDWPIPHSQMIVSPHQGQSGLLATWATGAMTRIPISEIAGFMVLFEVKLETSEGVHALLSSIERQ</sequence>
<evidence type="ECO:0000313" key="1">
    <source>
        <dbReference type="EMBL" id="KAK3802901.1"/>
    </source>
</evidence>
<organism evidence="1 2">
    <name type="scientific">Elysia crispata</name>
    <name type="common">lettuce slug</name>
    <dbReference type="NCBI Taxonomy" id="231223"/>
    <lineage>
        <taxon>Eukaryota</taxon>
        <taxon>Metazoa</taxon>
        <taxon>Spiralia</taxon>
        <taxon>Lophotrochozoa</taxon>
        <taxon>Mollusca</taxon>
        <taxon>Gastropoda</taxon>
        <taxon>Heterobranchia</taxon>
        <taxon>Euthyneura</taxon>
        <taxon>Panpulmonata</taxon>
        <taxon>Sacoglossa</taxon>
        <taxon>Placobranchoidea</taxon>
        <taxon>Plakobranchidae</taxon>
        <taxon>Elysia</taxon>
    </lineage>
</organism>
<proteinExistence type="predicted"/>
<name>A0AAE1BCB0_9GAST</name>
<accession>A0AAE1BCB0</accession>
<comment type="caution">
    <text evidence="1">The sequence shown here is derived from an EMBL/GenBank/DDBJ whole genome shotgun (WGS) entry which is preliminary data.</text>
</comment>
<protein>
    <submittedName>
        <fullName evidence="1">Uncharacterized protein</fullName>
    </submittedName>
</protein>
<keyword evidence="2" id="KW-1185">Reference proteome</keyword>
<dbReference type="EMBL" id="JAWDGP010000205">
    <property type="protein sequence ID" value="KAK3802901.1"/>
    <property type="molecule type" value="Genomic_DNA"/>
</dbReference>
<dbReference type="AlphaFoldDB" id="A0AAE1BCB0"/>
<dbReference type="Proteomes" id="UP001283361">
    <property type="component" value="Unassembled WGS sequence"/>
</dbReference>
<gene>
    <name evidence="1" type="ORF">RRG08_020002</name>
</gene>
<reference evidence="1" key="1">
    <citation type="journal article" date="2023" name="G3 (Bethesda)">
        <title>A reference genome for the long-term kleptoplast-retaining sea slug Elysia crispata morphotype clarki.</title>
        <authorList>
            <person name="Eastman K.E."/>
            <person name="Pendleton A.L."/>
            <person name="Shaikh M.A."/>
            <person name="Suttiyut T."/>
            <person name="Ogas R."/>
            <person name="Tomko P."/>
            <person name="Gavelis G."/>
            <person name="Widhalm J.R."/>
            <person name="Wisecaver J.H."/>
        </authorList>
    </citation>
    <scope>NUCLEOTIDE SEQUENCE</scope>
    <source>
        <strain evidence="1">ECLA1</strain>
    </source>
</reference>